<accession>A0AAV7P3N9</accession>
<evidence type="ECO:0000256" key="1">
    <source>
        <dbReference type="SAM" id="MobiDB-lite"/>
    </source>
</evidence>
<organism evidence="2 3">
    <name type="scientific">Pleurodeles waltl</name>
    <name type="common">Iberian ribbed newt</name>
    <dbReference type="NCBI Taxonomy" id="8319"/>
    <lineage>
        <taxon>Eukaryota</taxon>
        <taxon>Metazoa</taxon>
        <taxon>Chordata</taxon>
        <taxon>Craniata</taxon>
        <taxon>Vertebrata</taxon>
        <taxon>Euteleostomi</taxon>
        <taxon>Amphibia</taxon>
        <taxon>Batrachia</taxon>
        <taxon>Caudata</taxon>
        <taxon>Salamandroidea</taxon>
        <taxon>Salamandridae</taxon>
        <taxon>Pleurodelinae</taxon>
        <taxon>Pleurodeles</taxon>
    </lineage>
</organism>
<gene>
    <name evidence="2" type="ORF">NDU88_001279</name>
</gene>
<evidence type="ECO:0000313" key="2">
    <source>
        <dbReference type="EMBL" id="KAJ1122806.1"/>
    </source>
</evidence>
<dbReference type="EMBL" id="JANPWB010000011">
    <property type="protein sequence ID" value="KAJ1122806.1"/>
    <property type="molecule type" value="Genomic_DNA"/>
</dbReference>
<protein>
    <submittedName>
        <fullName evidence="2">Uncharacterized protein</fullName>
    </submittedName>
</protein>
<keyword evidence="3" id="KW-1185">Reference proteome</keyword>
<comment type="caution">
    <text evidence="2">The sequence shown here is derived from an EMBL/GenBank/DDBJ whole genome shotgun (WGS) entry which is preliminary data.</text>
</comment>
<reference evidence="2" key="1">
    <citation type="journal article" date="2022" name="bioRxiv">
        <title>Sequencing and chromosome-scale assembly of the giantPleurodeles waltlgenome.</title>
        <authorList>
            <person name="Brown T."/>
            <person name="Elewa A."/>
            <person name="Iarovenko S."/>
            <person name="Subramanian E."/>
            <person name="Araus A.J."/>
            <person name="Petzold A."/>
            <person name="Susuki M."/>
            <person name="Suzuki K.-i.T."/>
            <person name="Hayashi T."/>
            <person name="Toyoda A."/>
            <person name="Oliveira C."/>
            <person name="Osipova E."/>
            <person name="Leigh N.D."/>
            <person name="Simon A."/>
            <person name="Yun M.H."/>
        </authorList>
    </citation>
    <scope>NUCLEOTIDE SEQUENCE</scope>
    <source>
        <strain evidence="2">20211129_DDA</strain>
        <tissue evidence="2">Liver</tissue>
    </source>
</reference>
<proteinExistence type="predicted"/>
<sequence>MERDGIFKAKKDSAKADKGMMLQQVQREEEPEGMYYQGCSIDRTKDKDTIEETRVVISAMFAGGMGIGSEIVKVIEVEELEITEMTGMREKIETTGTTCISIGPQRERDMTQAAISRRGQCFMMKVSDTPEENPRFPTKVGGKEIDFLIDSGAIIPAVRNKQGPSNGETVATVALDGILIHEELSEPLPVSV</sequence>
<name>A0AAV7P3N9_PLEWA</name>
<evidence type="ECO:0000313" key="3">
    <source>
        <dbReference type="Proteomes" id="UP001066276"/>
    </source>
</evidence>
<dbReference type="Proteomes" id="UP001066276">
    <property type="component" value="Chromosome 7"/>
</dbReference>
<feature type="compositionally biased region" description="Basic and acidic residues" evidence="1">
    <location>
        <begin position="1"/>
        <end position="18"/>
    </location>
</feature>
<feature type="region of interest" description="Disordered" evidence="1">
    <location>
        <begin position="1"/>
        <end position="20"/>
    </location>
</feature>
<dbReference type="AlphaFoldDB" id="A0AAV7P3N9"/>